<feature type="transmembrane region" description="Helical" evidence="8">
    <location>
        <begin position="124"/>
        <end position="141"/>
    </location>
</feature>
<dbReference type="EMBL" id="WKKY01001121">
    <property type="protein sequence ID" value="MSE22448.1"/>
    <property type="molecule type" value="Genomic_DNA"/>
</dbReference>
<feature type="non-terminal residue" evidence="10">
    <location>
        <position position="144"/>
    </location>
</feature>
<evidence type="ECO:0000256" key="3">
    <source>
        <dbReference type="ARBA" id="ARBA00022475"/>
    </source>
</evidence>
<keyword evidence="6 8" id="KW-1133">Transmembrane helix</keyword>
<dbReference type="InterPro" id="IPR004841">
    <property type="entry name" value="AA-permease/SLC12A_dom"/>
</dbReference>
<keyword evidence="7 8" id="KW-0472">Membrane</keyword>
<comment type="caution">
    <text evidence="10">The sequence shown here is derived from an EMBL/GenBank/DDBJ whole genome shotgun (WGS) entry which is preliminary data.</text>
</comment>
<dbReference type="PANTHER" id="PTHR43495:SF2">
    <property type="entry name" value="D-SERINE_D-ALANINE_GLYCINE TRANSPORTER"/>
    <property type="match status" value="1"/>
</dbReference>
<keyword evidence="2" id="KW-0813">Transport</keyword>
<evidence type="ECO:0000256" key="1">
    <source>
        <dbReference type="ARBA" id="ARBA00004651"/>
    </source>
</evidence>
<accession>A0A844EPC8</accession>
<dbReference type="Pfam" id="PF00324">
    <property type="entry name" value="AA_permease"/>
    <property type="match status" value="1"/>
</dbReference>
<evidence type="ECO:0000256" key="8">
    <source>
        <dbReference type="SAM" id="Phobius"/>
    </source>
</evidence>
<evidence type="ECO:0000313" key="10">
    <source>
        <dbReference type="EMBL" id="MSE22448.1"/>
    </source>
</evidence>
<feature type="domain" description="Amino acid permease/ SLC12A" evidence="9">
    <location>
        <begin position="3"/>
        <end position="137"/>
    </location>
</feature>
<evidence type="ECO:0000256" key="7">
    <source>
        <dbReference type="ARBA" id="ARBA00023136"/>
    </source>
</evidence>
<dbReference type="AlphaFoldDB" id="A0A844EPC8"/>
<evidence type="ECO:0000256" key="5">
    <source>
        <dbReference type="ARBA" id="ARBA00022970"/>
    </source>
</evidence>
<feature type="non-terminal residue" evidence="10">
    <location>
        <position position="1"/>
    </location>
</feature>
<evidence type="ECO:0000256" key="6">
    <source>
        <dbReference type="ARBA" id="ARBA00022989"/>
    </source>
</evidence>
<keyword evidence="5" id="KW-0029">Amino-acid transport</keyword>
<protein>
    <submittedName>
        <fullName evidence="10">Amino acid permease</fullName>
    </submittedName>
</protein>
<name>A0A844EPC8_9LACO</name>
<gene>
    <name evidence="10" type="ORF">GKC44_14680</name>
</gene>
<feature type="transmembrane region" description="Helical" evidence="8">
    <location>
        <begin position="12"/>
        <end position="33"/>
    </location>
</feature>
<reference evidence="10 11" key="1">
    <citation type="submission" date="2019-11" db="EMBL/GenBank/DDBJ databases">
        <title>Draft Genome Sequence of Plant Growth-Promoting Rhizosphere-Associated Bacteria.</title>
        <authorList>
            <person name="Vasilyev I.Y."/>
            <person name="Radchenko V."/>
            <person name="Ilnitskaya E.V."/>
        </authorList>
    </citation>
    <scope>NUCLEOTIDE SEQUENCE [LARGE SCALE GENOMIC DNA]</scope>
    <source>
        <strain evidence="10 11">VRA_07sq_f</strain>
    </source>
</reference>
<organism evidence="10 11">
    <name type="scientific">Lentilactobacillus parabuchneri</name>
    <dbReference type="NCBI Taxonomy" id="152331"/>
    <lineage>
        <taxon>Bacteria</taxon>
        <taxon>Bacillati</taxon>
        <taxon>Bacillota</taxon>
        <taxon>Bacilli</taxon>
        <taxon>Lactobacillales</taxon>
        <taxon>Lactobacillaceae</taxon>
        <taxon>Lentilactobacillus</taxon>
    </lineage>
</organism>
<evidence type="ECO:0000256" key="2">
    <source>
        <dbReference type="ARBA" id="ARBA00022448"/>
    </source>
</evidence>
<keyword evidence="3" id="KW-1003">Cell membrane</keyword>
<dbReference type="GO" id="GO:0055085">
    <property type="term" value="P:transmembrane transport"/>
    <property type="evidence" value="ECO:0007669"/>
    <property type="project" value="InterPro"/>
</dbReference>
<dbReference type="Proteomes" id="UP000491237">
    <property type="component" value="Unassembled WGS sequence"/>
</dbReference>
<evidence type="ECO:0000259" key="9">
    <source>
        <dbReference type="Pfam" id="PF00324"/>
    </source>
</evidence>
<dbReference type="Gene3D" id="1.20.1740.10">
    <property type="entry name" value="Amino acid/polyamine transporter I"/>
    <property type="match status" value="1"/>
</dbReference>
<keyword evidence="4 8" id="KW-0812">Transmembrane</keyword>
<feature type="transmembrane region" description="Helical" evidence="8">
    <location>
        <begin position="87"/>
        <end position="112"/>
    </location>
</feature>
<feature type="transmembrane region" description="Helical" evidence="8">
    <location>
        <begin position="54"/>
        <end position="75"/>
    </location>
</feature>
<dbReference type="GO" id="GO:0006865">
    <property type="term" value="P:amino acid transport"/>
    <property type="evidence" value="ECO:0007669"/>
    <property type="project" value="UniProtKB-KW"/>
</dbReference>
<evidence type="ECO:0000313" key="11">
    <source>
        <dbReference type="Proteomes" id="UP000491237"/>
    </source>
</evidence>
<sequence length="144" mass="16009">QSIHLAGPSIILAYVIAGLACFLLMRALGELLVSDVNQNSFVYFIKKYLGEKMGFVIGWTYWMCWIAIAMAEVTASGLYVQFWFPNIPIWLTGLVLLVILFVINIVAVSAFGETEFLFAIIKNAAIFALIIIGVVFVSVHFKNP</sequence>
<evidence type="ECO:0000256" key="4">
    <source>
        <dbReference type="ARBA" id="ARBA00022692"/>
    </source>
</evidence>
<comment type="subcellular location">
    <subcellularLocation>
        <location evidence="1">Cell membrane</location>
        <topology evidence="1">Multi-pass membrane protein</topology>
    </subcellularLocation>
</comment>
<dbReference type="PANTHER" id="PTHR43495">
    <property type="entry name" value="GABA PERMEASE"/>
    <property type="match status" value="1"/>
</dbReference>
<dbReference type="GO" id="GO:0005886">
    <property type="term" value="C:plasma membrane"/>
    <property type="evidence" value="ECO:0007669"/>
    <property type="project" value="UniProtKB-SubCell"/>
</dbReference>
<proteinExistence type="predicted"/>